<keyword evidence="3" id="KW-1185">Reference proteome</keyword>
<gene>
    <name evidence="2" type="ORF">M0R89_14525</name>
</gene>
<keyword evidence="1" id="KW-0472">Membrane</keyword>
<reference evidence="2 3" key="1">
    <citation type="submission" date="2022-04" db="EMBL/GenBank/DDBJ databases">
        <title>Diverse halophilic archaea isolated from saline environments.</title>
        <authorList>
            <person name="Cui H.-L."/>
        </authorList>
    </citation>
    <scope>NUCLEOTIDE SEQUENCE [LARGE SCALE GENOMIC DNA]</scope>
    <source>
        <strain evidence="2 3">XZYJT49</strain>
    </source>
</reference>
<protein>
    <submittedName>
        <fullName evidence="2">Uncharacterized protein</fullName>
    </submittedName>
</protein>
<evidence type="ECO:0000313" key="2">
    <source>
        <dbReference type="EMBL" id="UPV73749.1"/>
    </source>
</evidence>
<organism evidence="2 3">
    <name type="scientific">Halorussus limi</name>
    <dbReference type="NCBI Taxonomy" id="2938695"/>
    <lineage>
        <taxon>Archaea</taxon>
        <taxon>Methanobacteriati</taxon>
        <taxon>Methanobacteriota</taxon>
        <taxon>Stenosarchaea group</taxon>
        <taxon>Halobacteria</taxon>
        <taxon>Halobacteriales</taxon>
        <taxon>Haladaptataceae</taxon>
        <taxon>Halorussus</taxon>
    </lineage>
</organism>
<feature type="transmembrane region" description="Helical" evidence="1">
    <location>
        <begin position="7"/>
        <end position="27"/>
    </location>
</feature>
<dbReference type="RefSeq" id="WP_248649801.1">
    <property type="nucleotide sequence ID" value="NZ_CP096659.1"/>
</dbReference>
<evidence type="ECO:0000313" key="3">
    <source>
        <dbReference type="Proteomes" id="UP000830729"/>
    </source>
</evidence>
<dbReference type="GeneID" id="72186438"/>
<dbReference type="Proteomes" id="UP000830729">
    <property type="component" value="Chromosome"/>
</dbReference>
<dbReference type="AlphaFoldDB" id="A0A8U0HSB0"/>
<keyword evidence="1" id="KW-1133">Transmembrane helix</keyword>
<accession>A0A8U0HSB0</accession>
<keyword evidence="1" id="KW-0812">Transmembrane</keyword>
<dbReference type="KEGG" id="halx:M0R89_14525"/>
<sequence length="59" mass="6064">MDDDTQLWGGVGLIVVGTLVLFAPLVLNLAYTTLLLSAAVLVLAAGSVLIGLSRRGRAV</sequence>
<proteinExistence type="predicted"/>
<feature type="transmembrane region" description="Helical" evidence="1">
    <location>
        <begin position="33"/>
        <end position="52"/>
    </location>
</feature>
<name>A0A8U0HSB0_9EURY</name>
<evidence type="ECO:0000256" key="1">
    <source>
        <dbReference type="SAM" id="Phobius"/>
    </source>
</evidence>
<dbReference type="EMBL" id="CP096659">
    <property type="protein sequence ID" value="UPV73749.1"/>
    <property type="molecule type" value="Genomic_DNA"/>
</dbReference>